<dbReference type="InterPro" id="IPR011011">
    <property type="entry name" value="Znf_FYVE_PHD"/>
</dbReference>
<dbReference type="InterPro" id="IPR013083">
    <property type="entry name" value="Znf_RING/FYVE/PHD"/>
</dbReference>
<keyword evidence="8" id="KW-1185">Reference proteome</keyword>
<feature type="region of interest" description="Disordered" evidence="5">
    <location>
        <begin position="882"/>
        <end position="905"/>
    </location>
</feature>
<evidence type="ECO:0000256" key="3">
    <source>
        <dbReference type="ARBA" id="ARBA00022833"/>
    </source>
</evidence>
<keyword evidence="1" id="KW-0479">Metal-binding</keyword>
<dbReference type="GO" id="GO:0006355">
    <property type="term" value="P:regulation of DNA-templated transcription"/>
    <property type="evidence" value="ECO:0007669"/>
    <property type="project" value="TreeGrafter"/>
</dbReference>
<evidence type="ECO:0000256" key="1">
    <source>
        <dbReference type="ARBA" id="ARBA00022723"/>
    </source>
</evidence>
<dbReference type="Gene3D" id="3.30.40.10">
    <property type="entry name" value="Zinc/RING finger domain, C3HC4 (zinc finger)"/>
    <property type="match status" value="1"/>
</dbReference>
<accession>A0AAE0F075</accession>
<dbReference type="SMART" id="SM00249">
    <property type="entry name" value="PHD"/>
    <property type="match status" value="2"/>
</dbReference>
<reference evidence="7 8" key="1">
    <citation type="journal article" date="2015" name="Genome Biol. Evol.">
        <title>Comparative Genomics of a Bacterivorous Green Alga Reveals Evolutionary Causalities and Consequences of Phago-Mixotrophic Mode of Nutrition.</title>
        <authorList>
            <person name="Burns J.A."/>
            <person name="Paasch A."/>
            <person name="Narechania A."/>
            <person name="Kim E."/>
        </authorList>
    </citation>
    <scope>NUCLEOTIDE SEQUENCE [LARGE SCALE GENOMIC DNA]</scope>
    <source>
        <strain evidence="7 8">PLY_AMNH</strain>
    </source>
</reference>
<evidence type="ECO:0000256" key="2">
    <source>
        <dbReference type="ARBA" id="ARBA00022771"/>
    </source>
</evidence>
<organism evidence="7 8">
    <name type="scientific">Cymbomonas tetramitiformis</name>
    <dbReference type="NCBI Taxonomy" id="36881"/>
    <lineage>
        <taxon>Eukaryota</taxon>
        <taxon>Viridiplantae</taxon>
        <taxon>Chlorophyta</taxon>
        <taxon>Pyramimonadophyceae</taxon>
        <taxon>Pyramimonadales</taxon>
        <taxon>Pyramimonadaceae</taxon>
        <taxon>Cymbomonas</taxon>
    </lineage>
</organism>
<dbReference type="GO" id="GO:0003677">
    <property type="term" value="F:DNA binding"/>
    <property type="evidence" value="ECO:0007669"/>
    <property type="project" value="TreeGrafter"/>
</dbReference>
<dbReference type="GO" id="GO:0008270">
    <property type="term" value="F:zinc ion binding"/>
    <property type="evidence" value="ECO:0007669"/>
    <property type="project" value="UniProtKB-KW"/>
</dbReference>
<evidence type="ECO:0000313" key="8">
    <source>
        <dbReference type="Proteomes" id="UP001190700"/>
    </source>
</evidence>
<feature type="region of interest" description="Disordered" evidence="5">
    <location>
        <begin position="441"/>
        <end position="466"/>
    </location>
</feature>
<dbReference type="PROSITE" id="PS50016">
    <property type="entry name" value="ZF_PHD_2"/>
    <property type="match status" value="1"/>
</dbReference>
<dbReference type="AlphaFoldDB" id="A0AAE0F075"/>
<name>A0AAE0F075_9CHLO</name>
<feature type="compositionally biased region" description="Polar residues" evidence="5">
    <location>
        <begin position="1247"/>
        <end position="1259"/>
    </location>
</feature>
<dbReference type="GO" id="GO:0006338">
    <property type="term" value="P:chromatin remodeling"/>
    <property type="evidence" value="ECO:0007669"/>
    <property type="project" value="InterPro"/>
</dbReference>
<keyword evidence="2 4" id="KW-0863">Zinc-finger</keyword>
<dbReference type="PANTHER" id="PTHR46510:SF1">
    <property type="entry name" value="BROMODOMAIN ADJACENT TO ZINC FINGER DOMAIN PROTEIN 1A"/>
    <property type="match status" value="1"/>
</dbReference>
<gene>
    <name evidence="7" type="ORF">CYMTET_43519</name>
</gene>
<evidence type="ECO:0000259" key="6">
    <source>
        <dbReference type="PROSITE" id="PS50016"/>
    </source>
</evidence>
<dbReference type="SUPFAM" id="SSF57903">
    <property type="entry name" value="FYVE/PHD zinc finger"/>
    <property type="match status" value="2"/>
</dbReference>
<evidence type="ECO:0000313" key="7">
    <source>
        <dbReference type="EMBL" id="KAK3246968.1"/>
    </source>
</evidence>
<dbReference type="Pfam" id="PF00628">
    <property type="entry name" value="PHD"/>
    <property type="match status" value="1"/>
</dbReference>
<dbReference type="InterPro" id="IPR001965">
    <property type="entry name" value="Znf_PHD"/>
</dbReference>
<evidence type="ECO:0000256" key="4">
    <source>
        <dbReference type="PROSITE-ProRule" id="PRU00146"/>
    </source>
</evidence>
<evidence type="ECO:0000256" key="5">
    <source>
        <dbReference type="SAM" id="MobiDB-lite"/>
    </source>
</evidence>
<dbReference type="GO" id="GO:0031445">
    <property type="term" value="P:regulation of heterochromatin formation"/>
    <property type="evidence" value="ECO:0007669"/>
    <property type="project" value="TreeGrafter"/>
</dbReference>
<dbReference type="InterPro" id="IPR019786">
    <property type="entry name" value="Zinc_finger_PHD-type_CS"/>
</dbReference>
<feature type="region of interest" description="Disordered" evidence="5">
    <location>
        <begin position="1240"/>
        <end position="1259"/>
    </location>
</feature>
<feature type="compositionally biased region" description="Basic residues" evidence="5">
    <location>
        <begin position="16"/>
        <end position="25"/>
    </location>
</feature>
<comment type="caution">
    <text evidence="7">The sequence shown here is derived from an EMBL/GenBank/DDBJ whole genome shotgun (WGS) entry which is preliminary data.</text>
</comment>
<dbReference type="Proteomes" id="UP001190700">
    <property type="component" value="Unassembled WGS sequence"/>
</dbReference>
<dbReference type="EMBL" id="LGRX02029343">
    <property type="protein sequence ID" value="KAK3246968.1"/>
    <property type="molecule type" value="Genomic_DNA"/>
</dbReference>
<keyword evidence="3" id="KW-0862">Zinc</keyword>
<sequence length="1259" mass="134044">MNDKPWVATESYGNLRNRRNKKNTNMRKQESTGPFSPGQVAFEPEQYPADMACEICRKTSEAAKMLLCDSCDLGFHTHCLQPPLKVIPRGDWFCSKCKCLGVTSPVAAHPKGVQAVKGSAFSKAQQSGANTKTRHLKKKNAISDSKKTEPPTRELAGDGGQAEGPTQAASNKPEIAVWGRVCATCGDEGIVALLVTCSRCKILRQHVYCRWPMEAGLEWVCFFCKEKTVPLAQRAGSPVSACPPHVLNKPAKKGIKRASDRDTFSSRYAKKPAVRVPQHHTARLQATGEALGTSSLASATPRCSTSKSPTTQTTALPSKKKDAHGEPYAVDLAPVAILVSKKKDAHGEPYAVDLAPVATLVSKKKDAHGEPYAVDLAPVATLIRTPTTALGTDCPGMTGIDLNIQTEAVAGTDMVDFIDVMHDGQVSGCWFAGDQVAECSANQTQDETSGKLPLPENAPGGSPRVLDDGACDADVATSTLAADVATSTLAADVATSTLAADVATSTLAADVATSTLAADVATSRLHAEEASTGRSQQLALEAQMPQHVRGLTSGIAATQRLGPSAEGVAQGTGQAGGRMPQVAGAMQGAVRLGGIGLSAVMDAEDAPGGGAGIGLGPAGSAPLRAKEVQEDELWVKAQATKSSAVLEGGLGTERDGLGGRSVSGISVKQGRSGGGEKNVELAVAPKRPKAACGNTLALLLEGADFEHSARKPIQPSGIADAGAKLTKPSGPMWQGRVCLDKWKATECRIAVHPPGAAYHAAVQEAFSGWSLEEMSMRVEEAVTKLPAMLDLSSAKTKWKVEKTPMALLQLTPMNAAEEKPFSNLLDRLSASTPSATAYVDLNEPGESGRELYFTADALPPALRTLQTPKILWGLLNWPRWPQPPPPSTRPQKSNLKQKSSYRKPTSHKNRIFRVRLAVLGFDAYPERGALIQKAIAAGAVHQTQATADAVDMVFIDPEQLNALKNAPFHVANLQQDCRIRFVNSLEYLKRCLAEERLLDPRPLGMEIFAEGLIVVVQWQDLLAEDNFVDSMLRQLVHASAMSASLKAVRSLVELGNAVDGDEQPANAGTEDVTPGPKPLWCIKLNSHCWEQLTLAAQSAHLPLAIELPGDEKERAAQACKAHQALERHIHASSNAACYASLMLNEEMSNSTCKEPPQVVRNAVKMAAKNVASCRQVWVLSENDSTLASARSQKSILAGTAVDLRNFVVHQVEQLRNLEAQILEGVDFHHKVVGHRISFAVPTDKHGSNPTKRPKTTTGA</sequence>
<feature type="region of interest" description="Disordered" evidence="5">
    <location>
        <begin position="1"/>
        <end position="41"/>
    </location>
</feature>
<dbReference type="GO" id="GO:0000228">
    <property type="term" value="C:nuclear chromosome"/>
    <property type="evidence" value="ECO:0007669"/>
    <property type="project" value="TreeGrafter"/>
</dbReference>
<dbReference type="PROSITE" id="PS01359">
    <property type="entry name" value="ZF_PHD_1"/>
    <property type="match status" value="1"/>
</dbReference>
<feature type="compositionally biased region" description="Polar residues" evidence="5">
    <location>
        <begin position="292"/>
        <end position="316"/>
    </location>
</feature>
<dbReference type="InterPro" id="IPR047171">
    <property type="entry name" value="BAZ1A"/>
</dbReference>
<feature type="compositionally biased region" description="Basic and acidic residues" evidence="5">
    <location>
        <begin position="144"/>
        <end position="156"/>
    </location>
</feature>
<feature type="region of interest" description="Disordered" evidence="5">
    <location>
        <begin position="124"/>
        <end position="170"/>
    </location>
</feature>
<dbReference type="GO" id="GO:0045740">
    <property type="term" value="P:positive regulation of DNA replication"/>
    <property type="evidence" value="ECO:0007669"/>
    <property type="project" value="TreeGrafter"/>
</dbReference>
<feature type="region of interest" description="Disordered" evidence="5">
    <location>
        <begin position="288"/>
        <end position="323"/>
    </location>
</feature>
<dbReference type="InterPro" id="IPR019787">
    <property type="entry name" value="Znf_PHD-finger"/>
</dbReference>
<dbReference type="GO" id="GO:0008623">
    <property type="term" value="C:CHRAC"/>
    <property type="evidence" value="ECO:0007669"/>
    <property type="project" value="TreeGrafter"/>
</dbReference>
<feature type="domain" description="PHD-type" evidence="6">
    <location>
        <begin position="50"/>
        <end position="100"/>
    </location>
</feature>
<dbReference type="PANTHER" id="PTHR46510">
    <property type="entry name" value="BROMODOMAIN ADJACENT TO ZINC FINGER DOMAIN PROTEIN 1A"/>
    <property type="match status" value="1"/>
</dbReference>
<proteinExistence type="predicted"/>
<protein>
    <recommendedName>
        <fullName evidence="6">PHD-type domain-containing protein</fullName>
    </recommendedName>
</protein>